<dbReference type="GO" id="GO:0016861">
    <property type="term" value="F:intramolecular oxidoreductase activity, interconverting aldoses and ketoses"/>
    <property type="evidence" value="ECO:0007669"/>
    <property type="project" value="UniProtKB-ARBA"/>
</dbReference>
<evidence type="ECO:0000313" key="2">
    <source>
        <dbReference type="EMBL" id="OGN34067.1"/>
    </source>
</evidence>
<reference evidence="2 3" key="1">
    <citation type="journal article" date="2016" name="Nat. Commun.">
        <title>Thousands of microbial genomes shed light on interconnected biogeochemical processes in an aquifer system.</title>
        <authorList>
            <person name="Anantharaman K."/>
            <person name="Brown C.T."/>
            <person name="Hug L.A."/>
            <person name="Sharon I."/>
            <person name="Castelle C.J."/>
            <person name="Probst A.J."/>
            <person name="Thomas B.C."/>
            <person name="Singh A."/>
            <person name="Wilkins M.J."/>
            <person name="Karaoz U."/>
            <person name="Brodie E.L."/>
            <person name="Williams K.H."/>
            <person name="Hubbard S.S."/>
            <person name="Banfield J.F."/>
        </authorList>
    </citation>
    <scope>NUCLEOTIDE SEQUENCE [LARGE SCALE GENOMIC DNA]</scope>
</reference>
<dbReference type="PIRSF" id="PIRSF005384">
    <property type="entry name" value="RpiB_LacA_B"/>
    <property type="match status" value="1"/>
</dbReference>
<keyword evidence="2" id="KW-0413">Isomerase</keyword>
<gene>
    <name evidence="2" type="ORF">A3I39_01700</name>
</gene>
<dbReference type="PANTHER" id="PTHR30345:SF0">
    <property type="entry name" value="DNA DAMAGE-REPAIR_TOLERATION PROTEIN DRT102"/>
    <property type="match status" value="1"/>
</dbReference>
<evidence type="ECO:0000256" key="1">
    <source>
        <dbReference type="ARBA" id="ARBA00008754"/>
    </source>
</evidence>
<comment type="caution">
    <text evidence="2">The sequence shown here is derived from an EMBL/GenBank/DDBJ whole genome shotgun (WGS) entry which is preliminary data.</text>
</comment>
<dbReference type="NCBIfam" id="TIGR00689">
    <property type="entry name" value="rpiB_lacA_lacB"/>
    <property type="match status" value="1"/>
</dbReference>
<comment type="similarity">
    <text evidence="1">Belongs to the LacAB/RpiB family.</text>
</comment>
<proteinExistence type="inferred from homology"/>
<organism evidence="2 3">
    <name type="scientific">Candidatus Yanofskybacteria bacterium RIFCSPLOWO2_02_FULL_47_9b</name>
    <dbReference type="NCBI Taxonomy" id="1802708"/>
    <lineage>
        <taxon>Bacteria</taxon>
        <taxon>Candidatus Yanofskyibacteriota</taxon>
    </lineage>
</organism>
<evidence type="ECO:0000313" key="3">
    <source>
        <dbReference type="Proteomes" id="UP000178155"/>
    </source>
</evidence>
<dbReference type="InterPro" id="IPR003500">
    <property type="entry name" value="RpiB_LacA_LacB"/>
</dbReference>
<name>A0A1F8H941_9BACT</name>
<accession>A0A1F8H941</accession>
<dbReference type="GO" id="GO:0005975">
    <property type="term" value="P:carbohydrate metabolic process"/>
    <property type="evidence" value="ECO:0007669"/>
    <property type="project" value="InterPro"/>
</dbReference>
<dbReference type="SUPFAM" id="SSF89623">
    <property type="entry name" value="Ribose/Galactose isomerase RpiB/AlsB"/>
    <property type="match status" value="1"/>
</dbReference>
<dbReference type="InterPro" id="IPR036569">
    <property type="entry name" value="RpiB_LacA_LacB_sf"/>
</dbReference>
<sequence length="147" mass="16160">MKIIIGADHAGYELKEKLKPWLSEAGHEVVDVGAYVLDAEDDYPDFVKPLVEEVLKAPDETRGIFCGGSGQGEALMSNRSKGIRAVVYAHNDMEMVKVIRTDSNSNVLSIGARFVSETEVKQAIGKWLSTPFDSASRHARRLAKIDV</sequence>
<dbReference type="Proteomes" id="UP000178155">
    <property type="component" value="Unassembled WGS sequence"/>
</dbReference>
<dbReference type="PANTHER" id="PTHR30345">
    <property type="entry name" value="RIBOSE-5-PHOSPHATE ISOMERASE B"/>
    <property type="match status" value="1"/>
</dbReference>
<dbReference type="Gene3D" id="3.40.1400.10">
    <property type="entry name" value="Sugar-phosphate isomerase, RpiB/LacA/LacB"/>
    <property type="match status" value="1"/>
</dbReference>
<dbReference type="AlphaFoldDB" id="A0A1F8H941"/>
<dbReference type="EMBL" id="MGKW01000019">
    <property type="protein sequence ID" value="OGN34067.1"/>
    <property type="molecule type" value="Genomic_DNA"/>
</dbReference>
<dbReference type="Pfam" id="PF02502">
    <property type="entry name" value="LacAB_rpiB"/>
    <property type="match status" value="1"/>
</dbReference>
<protein>
    <submittedName>
        <fullName evidence="2">Ribose-5-phosphate isomerase</fullName>
    </submittedName>
</protein>